<dbReference type="RefSeq" id="XP_040748173.1">
    <property type="nucleotide sequence ID" value="XM_040885187.1"/>
</dbReference>
<protein>
    <submittedName>
        <fullName evidence="1">Uncharacterized protein</fullName>
    </submittedName>
</protein>
<accession>A0A1Y1WND1</accession>
<evidence type="ECO:0000313" key="2">
    <source>
        <dbReference type="Proteomes" id="UP000193922"/>
    </source>
</evidence>
<evidence type="ECO:0000313" key="1">
    <source>
        <dbReference type="EMBL" id="ORX74962.1"/>
    </source>
</evidence>
<dbReference type="EMBL" id="MCFD01000001">
    <property type="protein sequence ID" value="ORX74962.1"/>
    <property type="molecule type" value="Genomic_DNA"/>
</dbReference>
<dbReference type="AlphaFoldDB" id="A0A1Y1WND1"/>
<comment type="caution">
    <text evidence="1">The sequence shown here is derived from an EMBL/GenBank/DDBJ whole genome shotgun (WGS) entry which is preliminary data.</text>
</comment>
<keyword evidence="2" id="KW-1185">Reference proteome</keyword>
<sequence>MITQSGIVCRHEHFKVSKIHHRLCMHQILAYSLLQGFDFETKIITRQGSTSPRMSKYKNLCACRLASFLCLHYSSFELYFLPLFLQNSKRRGPETHAHAYAQTLPTYPSSPLPQCILALLRAAPLFGTPPLLASVQLSTTCSTKSKALPVLLLPTGVKGV</sequence>
<proteinExistence type="predicted"/>
<gene>
    <name evidence="1" type="ORF">DL89DRAFT_25328</name>
</gene>
<dbReference type="Proteomes" id="UP000193922">
    <property type="component" value="Unassembled WGS sequence"/>
</dbReference>
<name>A0A1Y1WND1_9FUNG</name>
<reference evidence="1 2" key="1">
    <citation type="submission" date="2016-07" db="EMBL/GenBank/DDBJ databases">
        <title>Pervasive Adenine N6-methylation of Active Genes in Fungi.</title>
        <authorList>
            <consortium name="DOE Joint Genome Institute"/>
            <person name="Mondo S.J."/>
            <person name="Dannebaum R.O."/>
            <person name="Kuo R.C."/>
            <person name="Labutti K."/>
            <person name="Haridas S."/>
            <person name="Kuo A."/>
            <person name="Salamov A."/>
            <person name="Ahrendt S.R."/>
            <person name="Lipzen A."/>
            <person name="Sullivan W."/>
            <person name="Andreopoulos W.B."/>
            <person name="Clum A."/>
            <person name="Lindquist E."/>
            <person name="Daum C."/>
            <person name="Ramamoorthy G.K."/>
            <person name="Gryganskyi A."/>
            <person name="Culley D."/>
            <person name="Magnuson J.K."/>
            <person name="James T.Y."/>
            <person name="O'Malley M.A."/>
            <person name="Stajich J.E."/>
            <person name="Spatafora J.W."/>
            <person name="Visel A."/>
            <person name="Grigoriev I.V."/>
        </authorList>
    </citation>
    <scope>NUCLEOTIDE SEQUENCE [LARGE SCALE GENOMIC DNA]</scope>
    <source>
        <strain evidence="1 2">ATCC 12442</strain>
    </source>
</reference>
<organism evidence="1 2">
    <name type="scientific">Linderina pennispora</name>
    <dbReference type="NCBI Taxonomy" id="61395"/>
    <lineage>
        <taxon>Eukaryota</taxon>
        <taxon>Fungi</taxon>
        <taxon>Fungi incertae sedis</taxon>
        <taxon>Zoopagomycota</taxon>
        <taxon>Kickxellomycotina</taxon>
        <taxon>Kickxellomycetes</taxon>
        <taxon>Kickxellales</taxon>
        <taxon>Kickxellaceae</taxon>
        <taxon>Linderina</taxon>
    </lineage>
</organism>
<dbReference type="GeneID" id="63801835"/>